<keyword evidence="3 4" id="KW-0012">Acyltransferase</keyword>
<dbReference type="InterPro" id="IPR002123">
    <property type="entry name" value="Plipid/glycerol_acylTrfase"/>
</dbReference>
<keyword evidence="5" id="KW-0812">Transmembrane</keyword>
<dbReference type="SMART" id="SM00563">
    <property type="entry name" value="PlsC"/>
    <property type="match status" value="1"/>
</dbReference>
<evidence type="ECO:0000256" key="4">
    <source>
        <dbReference type="RuleBase" id="RU361267"/>
    </source>
</evidence>
<dbReference type="RefSeq" id="XP_051448248.1">
    <property type="nucleotide sequence ID" value="XM_051585940.1"/>
</dbReference>
<proteinExistence type="inferred from homology"/>
<keyword evidence="4" id="KW-0594">Phospholipid biosynthesis</keyword>
<keyword evidence="4" id="KW-1208">Phospholipid metabolism</keyword>
<sequence>MSDSKQTSVTPSSTLAYLPWSVQILMIAAAAALYRKRGGFYYRSAAAITWLLIIAAYGMAASLILPLFGQRKLINWTVARLYYYCAGYFTAVSAVVENEANLETGGPAVYICNHQSSIDVLLMARVFPKSTSVVAKKSIKYYPILGWYIFLVTLSKAIFLDRSNRDSAVASAKKAAEDIHKKDTSVWIFPEGTRGHPREINMLPFKKGAFHMAVQAGVPIVPIVIANYNHLYDSKAKRFNSGVVPIRVLDPISTEGLKDSHGAVDKLTTDVRELMLNALKEISPPALSKKSE</sequence>
<comment type="domain">
    <text evidence="4">The HXXXXD motif is essential for acyltransferase activity and may constitute the binding site for the phosphate moiety of the glycerol-3-phosphate.</text>
</comment>
<evidence type="ECO:0000313" key="7">
    <source>
        <dbReference type="EMBL" id="KAI8583244.1"/>
    </source>
</evidence>
<accession>A0AAD5HHN4</accession>
<feature type="transmembrane region" description="Helical" evidence="5">
    <location>
        <begin position="141"/>
        <end position="159"/>
    </location>
</feature>
<evidence type="ECO:0000256" key="3">
    <source>
        <dbReference type="ARBA" id="ARBA00023315"/>
    </source>
</evidence>
<protein>
    <recommendedName>
        <fullName evidence="4">1-acyl-sn-glycerol-3-phosphate acyltransferase</fullName>
        <ecNumber evidence="4">2.3.1.51</ecNumber>
    </recommendedName>
</protein>
<dbReference type="Pfam" id="PF01553">
    <property type="entry name" value="Acyltransferase"/>
    <property type="match status" value="1"/>
</dbReference>
<keyword evidence="4" id="KW-0443">Lipid metabolism</keyword>
<comment type="caution">
    <text evidence="7">The sequence shown here is derived from an EMBL/GenBank/DDBJ whole genome shotgun (WGS) entry which is preliminary data.</text>
</comment>
<evidence type="ECO:0000256" key="2">
    <source>
        <dbReference type="ARBA" id="ARBA00022679"/>
    </source>
</evidence>
<gene>
    <name evidence="7" type="ORF">K450DRAFT_222671</name>
</gene>
<dbReference type="PANTHER" id="PTHR10434:SF11">
    <property type="entry name" value="1-ACYL-SN-GLYCEROL-3-PHOSPHATE ACYLTRANSFERASE"/>
    <property type="match status" value="1"/>
</dbReference>
<evidence type="ECO:0000313" key="8">
    <source>
        <dbReference type="Proteomes" id="UP001206595"/>
    </source>
</evidence>
<dbReference type="GO" id="GO:0003841">
    <property type="term" value="F:1-acylglycerol-3-phosphate O-acyltransferase activity"/>
    <property type="evidence" value="ECO:0007669"/>
    <property type="project" value="UniProtKB-UniRule"/>
</dbReference>
<reference evidence="7" key="1">
    <citation type="submission" date="2021-06" db="EMBL/GenBank/DDBJ databases">
        <authorList>
            <consortium name="DOE Joint Genome Institute"/>
            <person name="Mondo S.J."/>
            <person name="Amses K.R."/>
            <person name="Simmons D.R."/>
            <person name="Longcore J.E."/>
            <person name="Seto K."/>
            <person name="Alves G.H."/>
            <person name="Bonds A.E."/>
            <person name="Quandt C.A."/>
            <person name="Davis W.J."/>
            <person name="Chang Y."/>
            <person name="Letcher P.M."/>
            <person name="Powell M.J."/>
            <person name="Kuo A."/>
            <person name="Labutti K."/>
            <person name="Pangilinan J."/>
            <person name="Andreopoulos W."/>
            <person name="Tritt A."/>
            <person name="Riley R."/>
            <person name="Hundley H."/>
            <person name="Johnson J."/>
            <person name="Lipzen A."/>
            <person name="Barry K."/>
            <person name="Berbee M.L."/>
            <person name="Buchler N.E."/>
            <person name="Grigoriev I.V."/>
            <person name="Spatafora J.W."/>
            <person name="Stajich J.E."/>
            <person name="James T.Y."/>
        </authorList>
    </citation>
    <scope>NUCLEOTIDE SEQUENCE</scope>
    <source>
        <strain evidence="7">AG</strain>
    </source>
</reference>
<keyword evidence="8" id="KW-1185">Reference proteome</keyword>
<dbReference type="InterPro" id="IPR004552">
    <property type="entry name" value="AGP_acyltrans"/>
</dbReference>
<evidence type="ECO:0000256" key="1">
    <source>
        <dbReference type="ARBA" id="ARBA00008655"/>
    </source>
</evidence>
<dbReference type="PANTHER" id="PTHR10434">
    <property type="entry name" value="1-ACYL-SN-GLYCEROL-3-PHOSPHATE ACYLTRANSFERASE"/>
    <property type="match status" value="1"/>
</dbReference>
<dbReference type="NCBIfam" id="TIGR00530">
    <property type="entry name" value="AGP_acyltrn"/>
    <property type="match status" value="1"/>
</dbReference>
<keyword evidence="5" id="KW-1133">Transmembrane helix</keyword>
<evidence type="ECO:0000259" key="6">
    <source>
        <dbReference type="SMART" id="SM00563"/>
    </source>
</evidence>
<dbReference type="CDD" id="cd07989">
    <property type="entry name" value="LPLAT_AGPAT-like"/>
    <property type="match status" value="1"/>
</dbReference>
<keyword evidence="5" id="KW-0472">Membrane</keyword>
<dbReference type="Proteomes" id="UP001206595">
    <property type="component" value="Unassembled WGS sequence"/>
</dbReference>
<reference evidence="7" key="2">
    <citation type="journal article" date="2022" name="Proc. Natl. Acad. Sci. U.S.A.">
        <title>Diploid-dominant life cycles characterize the early evolution of Fungi.</title>
        <authorList>
            <person name="Amses K.R."/>
            <person name="Simmons D.R."/>
            <person name="Longcore J.E."/>
            <person name="Mondo S.J."/>
            <person name="Seto K."/>
            <person name="Jeronimo G.H."/>
            <person name="Bonds A.E."/>
            <person name="Quandt C.A."/>
            <person name="Davis W.J."/>
            <person name="Chang Y."/>
            <person name="Federici B.A."/>
            <person name="Kuo A."/>
            <person name="LaButti K."/>
            <person name="Pangilinan J."/>
            <person name="Andreopoulos W."/>
            <person name="Tritt A."/>
            <person name="Riley R."/>
            <person name="Hundley H."/>
            <person name="Johnson J."/>
            <person name="Lipzen A."/>
            <person name="Barry K."/>
            <person name="Lang B.F."/>
            <person name="Cuomo C.A."/>
            <person name="Buchler N.E."/>
            <person name="Grigoriev I.V."/>
            <person name="Spatafora J.W."/>
            <person name="Stajich J.E."/>
            <person name="James T.Y."/>
        </authorList>
    </citation>
    <scope>NUCLEOTIDE SEQUENCE</scope>
    <source>
        <strain evidence="7">AG</strain>
    </source>
</reference>
<keyword evidence="4" id="KW-0444">Lipid biosynthesis</keyword>
<dbReference type="GO" id="GO:0005783">
    <property type="term" value="C:endoplasmic reticulum"/>
    <property type="evidence" value="ECO:0007669"/>
    <property type="project" value="TreeGrafter"/>
</dbReference>
<name>A0AAD5HHN4_UMBRA</name>
<dbReference type="GO" id="GO:0006654">
    <property type="term" value="P:phosphatidic acid biosynthetic process"/>
    <property type="evidence" value="ECO:0007669"/>
    <property type="project" value="TreeGrafter"/>
</dbReference>
<dbReference type="SUPFAM" id="SSF69593">
    <property type="entry name" value="Glycerol-3-phosphate (1)-acyltransferase"/>
    <property type="match status" value="1"/>
</dbReference>
<feature type="transmembrane region" description="Helical" evidence="5">
    <location>
        <begin position="15"/>
        <end position="34"/>
    </location>
</feature>
<dbReference type="AlphaFoldDB" id="A0AAD5HHN4"/>
<dbReference type="EMBL" id="MU620896">
    <property type="protein sequence ID" value="KAI8583244.1"/>
    <property type="molecule type" value="Genomic_DNA"/>
</dbReference>
<dbReference type="GO" id="GO:0016020">
    <property type="term" value="C:membrane"/>
    <property type="evidence" value="ECO:0007669"/>
    <property type="project" value="InterPro"/>
</dbReference>
<feature type="transmembrane region" description="Helical" evidence="5">
    <location>
        <begin position="46"/>
        <end position="68"/>
    </location>
</feature>
<evidence type="ECO:0000256" key="5">
    <source>
        <dbReference type="SAM" id="Phobius"/>
    </source>
</evidence>
<comment type="catalytic activity">
    <reaction evidence="4">
        <text>a 1-acyl-sn-glycero-3-phosphate + an acyl-CoA = a 1,2-diacyl-sn-glycero-3-phosphate + CoA</text>
        <dbReference type="Rhea" id="RHEA:19709"/>
        <dbReference type="ChEBI" id="CHEBI:57287"/>
        <dbReference type="ChEBI" id="CHEBI:57970"/>
        <dbReference type="ChEBI" id="CHEBI:58342"/>
        <dbReference type="ChEBI" id="CHEBI:58608"/>
        <dbReference type="EC" id="2.3.1.51"/>
    </reaction>
</comment>
<dbReference type="EC" id="2.3.1.51" evidence="4"/>
<dbReference type="GeneID" id="75911288"/>
<feature type="domain" description="Phospholipid/glycerol acyltransferase" evidence="6">
    <location>
        <begin position="108"/>
        <end position="228"/>
    </location>
</feature>
<keyword evidence="2 4" id="KW-0808">Transferase</keyword>
<comment type="similarity">
    <text evidence="1 4">Belongs to the 1-acyl-sn-glycerol-3-phosphate acyltransferase family.</text>
</comment>
<organism evidence="7 8">
    <name type="scientific">Umbelopsis ramanniana AG</name>
    <dbReference type="NCBI Taxonomy" id="1314678"/>
    <lineage>
        <taxon>Eukaryota</taxon>
        <taxon>Fungi</taxon>
        <taxon>Fungi incertae sedis</taxon>
        <taxon>Mucoromycota</taxon>
        <taxon>Mucoromycotina</taxon>
        <taxon>Umbelopsidomycetes</taxon>
        <taxon>Umbelopsidales</taxon>
        <taxon>Umbelopsidaceae</taxon>
        <taxon>Umbelopsis</taxon>
    </lineage>
</organism>